<keyword evidence="4" id="KW-0677">Repeat</keyword>
<dbReference type="GO" id="GO:0006893">
    <property type="term" value="P:Golgi to plasma membrane transport"/>
    <property type="evidence" value="ECO:0007669"/>
    <property type="project" value="TreeGrafter"/>
</dbReference>
<dbReference type="PANTHER" id="PTHR10241">
    <property type="entry name" value="LETHAL 2 GIANT LARVAE PROTEIN"/>
    <property type="match status" value="1"/>
</dbReference>
<feature type="compositionally biased region" description="Basic residues" evidence="5">
    <location>
        <begin position="647"/>
        <end position="658"/>
    </location>
</feature>
<dbReference type="InterPro" id="IPR015943">
    <property type="entry name" value="WD40/YVTN_repeat-like_dom_sf"/>
</dbReference>
<name>A0AAW0XVN5_CHEQU</name>
<proteinExistence type="inferred from homology"/>
<evidence type="ECO:0000256" key="4">
    <source>
        <dbReference type="ARBA" id="ARBA00022737"/>
    </source>
</evidence>
<evidence type="ECO:0000256" key="5">
    <source>
        <dbReference type="SAM" id="MobiDB-lite"/>
    </source>
</evidence>
<dbReference type="GO" id="GO:0032878">
    <property type="term" value="P:regulation of establishment or maintenance of cell polarity"/>
    <property type="evidence" value="ECO:0007669"/>
    <property type="project" value="TreeGrafter"/>
</dbReference>
<organism evidence="7 8">
    <name type="scientific">Cherax quadricarinatus</name>
    <name type="common">Australian red claw crayfish</name>
    <dbReference type="NCBI Taxonomy" id="27406"/>
    <lineage>
        <taxon>Eukaryota</taxon>
        <taxon>Metazoa</taxon>
        <taxon>Ecdysozoa</taxon>
        <taxon>Arthropoda</taxon>
        <taxon>Crustacea</taxon>
        <taxon>Multicrustacea</taxon>
        <taxon>Malacostraca</taxon>
        <taxon>Eumalacostraca</taxon>
        <taxon>Eucarida</taxon>
        <taxon>Decapoda</taxon>
        <taxon>Pleocyemata</taxon>
        <taxon>Astacidea</taxon>
        <taxon>Parastacoidea</taxon>
        <taxon>Parastacidae</taxon>
        <taxon>Cherax</taxon>
    </lineage>
</organism>
<dbReference type="InterPro" id="IPR036322">
    <property type="entry name" value="WD40_repeat_dom_sf"/>
</dbReference>
<dbReference type="GO" id="GO:0006887">
    <property type="term" value="P:exocytosis"/>
    <property type="evidence" value="ECO:0007669"/>
    <property type="project" value="UniProtKB-KW"/>
</dbReference>
<evidence type="ECO:0000256" key="1">
    <source>
        <dbReference type="ARBA" id="ARBA00008070"/>
    </source>
</evidence>
<dbReference type="EMBL" id="JARKIK010000013">
    <property type="protein sequence ID" value="KAK8747907.1"/>
    <property type="molecule type" value="Genomic_DNA"/>
</dbReference>
<accession>A0AAW0XVN5</accession>
<feature type="compositionally biased region" description="Polar residues" evidence="5">
    <location>
        <begin position="665"/>
        <end position="674"/>
    </location>
</feature>
<feature type="region of interest" description="Disordered" evidence="5">
    <location>
        <begin position="1044"/>
        <end position="1066"/>
    </location>
</feature>
<protein>
    <recommendedName>
        <fullName evidence="6">Lethal giant larvae homologue 2 domain-containing protein</fullName>
    </recommendedName>
</protein>
<evidence type="ECO:0000313" key="7">
    <source>
        <dbReference type="EMBL" id="KAK8747907.1"/>
    </source>
</evidence>
<feature type="region of interest" description="Disordered" evidence="5">
    <location>
        <begin position="1078"/>
        <end position="1111"/>
    </location>
</feature>
<dbReference type="Gene3D" id="2.130.10.10">
    <property type="entry name" value="YVTN repeat-like/Quinoprotein amine dehydrogenase"/>
    <property type="match status" value="2"/>
</dbReference>
<evidence type="ECO:0000313" key="8">
    <source>
        <dbReference type="Proteomes" id="UP001445076"/>
    </source>
</evidence>
<dbReference type="PRINTS" id="PR00962">
    <property type="entry name" value="LETHAL2GIANT"/>
</dbReference>
<feature type="domain" description="Lethal giant larvae homologue 2" evidence="6">
    <location>
        <begin position="266"/>
        <end position="361"/>
    </location>
</feature>
<comment type="similarity">
    <text evidence="1">Belongs to the WD repeat L(2)GL family.</text>
</comment>
<reference evidence="7 8" key="1">
    <citation type="journal article" date="2024" name="BMC Genomics">
        <title>Genome assembly of redclaw crayfish (Cherax quadricarinatus) provides insights into its immune adaptation and hypoxia tolerance.</title>
        <authorList>
            <person name="Liu Z."/>
            <person name="Zheng J."/>
            <person name="Li H."/>
            <person name="Fang K."/>
            <person name="Wang S."/>
            <person name="He J."/>
            <person name="Zhou D."/>
            <person name="Weng S."/>
            <person name="Chi M."/>
            <person name="Gu Z."/>
            <person name="He J."/>
            <person name="Li F."/>
            <person name="Wang M."/>
        </authorList>
    </citation>
    <scope>NUCLEOTIDE SEQUENCE [LARGE SCALE GENOMIC DNA]</scope>
    <source>
        <strain evidence="7">ZL_2023a</strain>
    </source>
</reference>
<keyword evidence="3" id="KW-0853">WD repeat</keyword>
<dbReference type="GO" id="GO:0045159">
    <property type="term" value="F:myosin II binding"/>
    <property type="evidence" value="ECO:0007669"/>
    <property type="project" value="TreeGrafter"/>
</dbReference>
<dbReference type="Proteomes" id="UP001445076">
    <property type="component" value="Unassembled WGS sequence"/>
</dbReference>
<gene>
    <name evidence="7" type="ORF">OTU49_016223</name>
</gene>
<feature type="region of interest" description="Disordered" evidence="5">
    <location>
        <begin position="401"/>
        <end position="423"/>
    </location>
</feature>
<dbReference type="InterPro" id="IPR001680">
    <property type="entry name" value="WD40_rpt"/>
</dbReference>
<evidence type="ECO:0000256" key="3">
    <source>
        <dbReference type="ARBA" id="ARBA00022574"/>
    </source>
</evidence>
<feature type="compositionally biased region" description="Basic and acidic residues" evidence="5">
    <location>
        <begin position="976"/>
        <end position="994"/>
    </location>
</feature>
<dbReference type="GO" id="GO:0019905">
    <property type="term" value="F:syntaxin binding"/>
    <property type="evidence" value="ECO:0007669"/>
    <property type="project" value="TreeGrafter"/>
</dbReference>
<feature type="region of interest" description="Disordered" evidence="5">
    <location>
        <begin position="623"/>
        <end position="682"/>
    </location>
</feature>
<sequence>MLKFMKHQQKISPERIQKQKELFAFNQACYHGFPAKPSALAWDPLLRLLAIATKNGQIRIYGTPGVELYGQNENSESAINHLTFLHGQCRLVSLCEDNSLHLWQLKQLGDSGGMQLVQANSTSLEGKLKKISVVVADSKCEHLMVGTEGGNIYLLNLSTFAMSDNIIYQDVVMQNVPEDYKVNPGPVEAIAEHPTEPNKILIGYQRGLIVLWDKKNLCADQTYVCSQQLESVCWHTDAAHFTTSHNDGSYMVWSATDSAQPTDGPHTVYGPFPCKPITKILRPAGKEGDFIVFSGGMPRASYGDRNTVTAILGDNHVTFNLTSKVIDFVVVKDSDAGHASCLAILAEEEAVFIDLETEDWPAFAAPYLASLHSSAITCSVLASSVALEVYDKIKEAGSKQQSGLSTRPWPINGGKIKNTDSPKQRDVLLTGHEDGTVQFWDASGVSLTLLYKLSTSRLFLSEDLGGDGASAEDDDWPPFRKAGLFDPYSDDPRLGVKKMEMCPYTGTLIVAGTAGQILILNLDVKEKEIIPECVNVNLVAENDSFVWKSHNKLEMKTQPVKFEPGMQPTVVVQFYPPASCTSLTLHSEWGLVACGTAHGFGLFDIVQKKNLLAKSTLSPLDLANAADEGPMSRRKSLKKSLRESFRRLRRGRSQRKTGRPGAASPTGSHPSSTGAAAAGDDEGLKPVERAVEARSHSSDYIGSMVRCLHLTKCFIANTQLMSATLWAGTNSGAIYVFTIAIPPSEKRGEVPLSVQLGKEIHLKHGAPVISICILDGASRPFPEPMAVKKEAAPSPNTNMPHRVLICSEEQFKVFTLPQLKPFCKFKLTAHEGSRVRKIGYADFVSSVDESYRESCFMVMTNMGDFSVYSLPDCRRQMYTAHIKREDINGINSVVFSNRGEALYLMSPCELERVSLSARHITRPTGTVPILKSIPVKEPQEENSKEKPNESQAEGGDAAVAAASATAAEVQDDSIDSQEKAENESSRDEKEEKLSGEAVGGSIRKVDEVKENGDSSLLSGDITIDSIRDHMDDLKVSEKTMEVATTANTTSSSTLTSNNAMVKQESSSVTVVKSTTITSMSSSSPESSSVQVVETSTTEVNHSTVNGTETKIRAPLAKAESFFSKEPRIKSDE</sequence>
<dbReference type="AlphaFoldDB" id="A0AAW0XVN5"/>
<evidence type="ECO:0000256" key="2">
    <source>
        <dbReference type="ARBA" id="ARBA00022483"/>
    </source>
</evidence>
<dbReference type="SMART" id="SM00320">
    <property type="entry name" value="WD40"/>
    <property type="match status" value="5"/>
</dbReference>
<dbReference type="GO" id="GO:0051294">
    <property type="term" value="P:establishment of spindle orientation"/>
    <property type="evidence" value="ECO:0007669"/>
    <property type="project" value="TreeGrafter"/>
</dbReference>
<keyword evidence="2" id="KW-0268">Exocytosis</keyword>
<keyword evidence="8" id="KW-1185">Reference proteome</keyword>
<dbReference type="InterPro" id="IPR013577">
    <property type="entry name" value="LLGL2"/>
</dbReference>
<comment type="caution">
    <text evidence="7">The sequence shown here is derived from an EMBL/GenBank/DDBJ whole genome shotgun (WGS) entry which is preliminary data.</text>
</comment>
<dbReference type="GO" id="GO:0008593">
    <property type="term" value="P:regulation of Notch signaling pathway"/>
    <property type="evidence" value="ECO:0007669"/>
    <property type="project" value="TreeGrafter"/>
</dbReference>
<evidence type="ECO:0000259" key="6">
    <source>
        <dbReference type="Pfam" id="PF08366"/>
    </source>
</evidence>
<dbReference type="SUPFAM" id="SSF50978">
    <property type="entry name" value="WD40 repeat-like"/>
    <property type="match status" value="2"/>
</dbReference>
<dbReference type="Pfam" id="PF08366">
    <property type="entry name" value="LLGL"/>
    <property type="match status" value="1"/>
</dbReference>
<feature type="compositionally biased region" description="Basic and acidic residues" evidence="5">
    <location>
        <begin position="937"/>
        <end position="948"/>
    </location>
</feature>
<dbReference type="InterPro" id="IPR000664">
    <property type="entry name" value="Lethal2_giant"/>
</dbReference>
<dbReference type="GO" id="GO:0005096">
    <property type="term" value="F:GTPase activator activity"/>
    <property type="evidence" value="ECO:0007669"/>
    <property type="project" value="TreeGrafter"/>
</dbReference>
<feature type="region of interest" description="Disordered" evidence="5">
    <location>
        <begin position="928"/>
        <end position="1006"/>
    </location>
</feature>
<feature type="compositionally biased region" description="Low complexity" evidence="5">
    <location>
        <begin position="950"/>
        <end position="968"/>
    </location>
</feature>
<feature type="compositionally biased region" description="Low complexity" evidence="5">
    <location>
        <begin position="1078"/>
        <end position="1099"/>
    </location>
</feature>
<dbReference type="PANTHER" id="PTHR10241:SF29">
    <property type="entry name" value="LETHAL(2) GIANT LARVAE PROTEIN"/>
    <property type="match status" value="1"/>
</dbReference>
<dbReference type="GO" id="GO:0030864">
    <property type="term" value="C:cortical actin cytoskeleton"/>
    <property type="evidence" value="ECO:0007669"/>
    <property type="project" value="TreeGrafter"/>
</dbReference>
<dbReference type="GO" id="GO:0030866">
    <property type="term" value="P:cortical actin cytoskeleton organization"/>
    <property type="evidence" value="ECO:0007669"/>
    <property type="project" value="TreeGrafter"/>
</dbReference>
<dbReference type="GO" id="GO:0005886">
    <property type="term" value="C:plasma membrane"/>
    <property type="evidence" value="ECO:0007669"/>
    <property type="project" value="TreeGrafter"/>
</dbReference>